<reference evidence="2" key="1">
    <citation type="submission" date="2020-02" db="EMBL/GenBank/DDBJ databases">
        <authorList>
            <person name="Meier V. D."/>
        </authorList>
    </citation>
    <scope>NUCLEOTIDE SEQUENCE</scope>
    <source>
        <strain evidence="2">AVDCRST_MAG22</strain>
    </source>
</reference>
<keyword evidence="2" id="KW-0808">Transferase</keyword>
<sequence length="767" mass="83904">MSNRDGSPGPVDLLLERLQGVKRHGDFYRAFCPAHDDRNTPNLDVKQGEDGKALVICRAGCETEEVVGALGLEMRDLFVRDSHAERGEKEGKGSASRDSTAMLPCTLESYAEAKGIPAGFLRRLGLSDFVYAGTPAVRIPYRDPSGTEVAVRFRLALARGPEGDDRFRWRRGDRALPYGLWRLDRTRKAGYVVLVEGESDCHTLWYYGVEALGVPGASNWKEEWSAHLEGIEKVYAVVEPDEGGETLKEKLSGCISVRERLRFVDLDEAKDPSELHLSDPGLFLDNLRAAFGRAKSWAVEARVEADARAGDAWQACETLARESRIFDTFADTLRRSGVAGESRVAKLLYLALTSRLLDRPVSVAVKGPSSGGKSYLTESVLRFFPDSAYHALTAMSERTLAYSEEPIKHRFLVVYEAAGMSGEFATYLIRSLLSEGRVRYETVEKTPQGLKARVIEREGPTGLIVTTTAVGLHPENETRLLSLTVADTREQTRDVLATIAREKAQSVDVRPWHALQEWLGSPASERRVTIPYAEALAELVPPVVVRLRCDFGAVLNLIRTHTVLHQVSRERDEDGRIVATLEDYEVVRGLVEDLVSEGIDATVPRTVRETVAAVGRLREDAEEDPVALTAVAGELDLDKSATSRRVRRAVNAGYLKNLEDKRAKPARLVLGDPLPEDLRILPSTEALHRCTTGATQQCNGASSDERTNKPFPSDRCSVAGENGGIDPPGPRTAGPGGGVEGGGGAYPSGNGATVQHPTEDGRVEFTI</sequence>
<dbReference type="EC" id="2.7.7.-" evidence="2"/>
<dbReference type="AlphaFoldDB" id="A0A6J4P6M1"/>
<protein>
    <submittedName>
        <fullName evidence="2">DNA primase</fullName>
        <ecNumber evidence="2">2.7.7.-</ecNumber>
    </submittedName>
</protein>
<feature type="compositionally biased region" description="Gly residues" evidence="1">
    <location>
        <begin position="734"/>
        <end position="746"/>
    </location>
</feature>
<gene>
    <name evidence="2" type="ORF">AVDCRST_MAG22-1655</name>
</gene>
<name>A0A6J4P6M1_9ACTN</name>
<feature type="region of interest" description="Disordered" evidence="1">
    <location>
        <begin position="695"/>
        <end position="767"/>
    </location>
</feature>
<dbReference type="EMBL" id="CADCUV010000068">
    <property type="protein sequence ID" value="CAA9407711.1"/>
    <property type="molecule type" value="Genomic_DNA"/>
</dbReference>
<proteinExistence type="predicted"/>
<dbReference type="SUPFAM" id="SSF56731">
    <property type="entry name" value="DNA primase core"/>
    <property type="match status" value="1"/>
</dbReference>
<evidence type="ECO:0000256" key="1">
    <source>
        <dbReference type="SAM" id="MobiDB-lite"/>
    </source>
</evidence>
<dbReference type="Gene3D" id="3.40.1360.10">
    <property type="match status" value="1"/>
</dbReference>
<organism evidence="2">
    <name type="scientific">uncultured Rubrobacteraceae bacterium</name>
    <dbReference type="NCBI Taxonomy" id="349277"/>
    <lineage>
        <taxon>Bacteria</taxon>
        <taxon>Bacillati</taxon>
        <taxon>Actinomycetota</taxon>
        <taxon>Rubrobacteria</taxon>
        <taxon>Rubrobacterales</taxon>
        <taxon>Rubrobacteraceae</taxon>
        <taxon>environmental samples</taxon>
    </lineage>
</organism>
<dbReference type="CDD" id="cd01029">
    <property type="entry name" value="TOPRIM_primases"/>
    <property type="match status" value="1"/>
</dbReference>
<feature type="compositionally biased region" description="Basic and acidic residues" evidence="1">
    <location>
        <begin position="757"/>
        <end position="767"/>
    </location>
</feature>
<evidence type="ECO:0000313" key="2">
    <source>
        <dbReference type="EMBL" id="CAA9407711.1"/>
    </source>
</evidence>
<keyword evidence="2" id="KW-0548">Nucleotidyltransferase</keyword>
<dbReference type="GO" id="GO:0016779">
    <property type="term" value="F:nucleotidyltransferase activity"/>
    <property type="evidence" value="ECO:0007669"/>
    <property type="project" value="UniProtKB-KW"/>
</dbReference>
<accession>A0A6J4P6M1</accession>
<dbReference type="InterPro" id="IPR034154">
    <property type="entry name" value="TOPRIM_DnaG/twinkle"/>
</dbReference>